<evidence type="ECO:0000313" key="1">
    <source>
        <dbReference type="EMBL" id="AXH11316.1"/>
    </source>
</evidence>
<reference evidence="1 3" key="2">
    <citation type="submission" date="2018-07" db="EMBL/GenBank/DDBJ databases">
        <title>Complete genome of the Arcobacter bivalviorum type strain LMG 26154.</title>
        <authorList>
            <person name="Miller W.G."/>
            <person name="Yee E."/>
            <person name="Bono J.L."/>
        </authorList>
    </citation>
    <scope>NUCLEOTIDE SEQUENCE [LARGE SCALE GENOMIC DNA]</scope>
    <source>
        <strain evidence="1 3">LMG 26154</strain>
    </source>
</reference>
<dbReference type="EMBL" id="PDKM01000005">
    <property type="protein sequence ID" value="RXK09581.1"/>
    <property type="molecule type" value="Genomic_DNA"/>
</dbReference>
<accession>A0AAX2AA43</accession>
<proteinExistence type="predicted"/>
<dbReference type="RefSeq" id="WP_114838197.1">
    <property type="nucleotide sequence ID" value="NZ_CP031217.1"/>
</dbReference>
<dbReference type="AlphaFoldDB" id="A0AAX2AA43"/>
<reference evidence="2 4" key="1">
    <citation type="submission" date="2017-10" db="EMBL/GenBank/DDBJ databases">
        <title>Genomics of the genus Arcobacter.</title>
        <authorList>
            <person name="Perez-Cataluna A."/>
            <person name="Figueras M.J."/>
        </authorList>
    </citation>
    <scope>NUCLEOTIDE SEQUENCE [LARGE SCALE GENOMIC DNA]</scope>
    <source>
        <strain evidence="2 4">CECT 7835</strain>
    </source>
</reference>
<evidence type="ECO:0000313" key="3">
    <source>
        <dbReference type="Proteomes" id="UP000253850"/>
    </source>
</evidence>
<dbReference type="InterPro" id="IPR036895">
    <property type="entry name" value="Uracil-DNA_glycosylase-like_sf"/>
</dbReference>
<protein>
    <submittedName>
        <fullName evidence="1 2">DNA glycosylase</fullName>
    </submittedName>
</protein>
<gene>
    <name evidence="1" type="ORF">ABIV_0284</name>
    <name evidence="2" type="ORF">CRV05_09790</name>
</gene>
<name>A0AAX2AA43_9BACT</name>
<evidence type="ECO:0000313" key="2">
    <source>
        <dbReference type="EMBL" id="RXK09581.1"/>
    </source>
</evidence>
<dbReference type="KEGG" id="hbv:ABIV_0284"/>
<dbReference type="Proteomes" id="UP000289193">
    <property type="component" value="Unassembled WGS sequence"/>
</dbReference>
<dbReference type="EMBL" id="CP031217">
    <property type="protein sequence ID" value="AXH11316.1"/>
    <property type="molecule type" value="Genomic_DNA"/>
</dbReference>
<dbReference type="Proteomes" id="UP000253850">
    <property type="component" value="Chromosome"/>
</dbReference>
<dbReference type="Gene3D" id="3.40.470.10">
    <property type="entry name" value="Uracil-DNA glycosylase-like domain"/>
    <property type="match status" value="1"/>
</dbReference>
<sequence length="220" mass="26073">MFHHFHPYKPYLNEDTKKIIVGTLPPPRFCINEFKKEDVNFCYGSKDNLLWPVLNKIYKLDLLFDNSLQAVEQRKEFLDKNQIGICDIVDSCKREKIDASDLGMSEIVLRDILFYLKKYKSIDTLLFTGGNSKNGPEYFLRQILKKEEIKFHLVNNEIPKIHKFIFDNREFKTISLTSPSNAANRYIGSNKLYKRRKAQDKNYTTFDFRIEQYSKIFKST</sequence>
<keyword evidence="4" id="KW-1185">Reference proteome</keyword>
<evidence type="ECO:0000313" key="4">
    <source>
        <dbReference type="Proteomes" id="UP000289193"/>
    </source>
</evidence>
<dbReference type="SUPFAM" id="SSF52141">
    <property type="entry name" value="Uracil-DNA glycosylase-like"/>
    <property type="match status" value="1"/>
</dbReference>
<organism evidence="2 4">
    <name type="scientific">Halarcobacter bivalviorum</name>
    <dbReference type="NCBI Taxonomy" id="663364"/>
    <lineage>
        <taxon>Bacteria</taxon>
        <taxon>Pseudomonadati</taxon>
        <taxon>Campylobacterota</taxon>
        <taxon>Epsilonproteobacteria</taxon>
        <taxon>Campylobacterales</taxon>
        <taxon>Arcobacteraceae</taxon>
        <taxon>Halarcobacter</taxon>
    </lineage>
</organism>